<dbReference type="eggNOG" id="COG0419">
    <property type="taxonomic scope" value="Bacteria"/>
</dbReference>
<keyword evidence="4" id="KW-1185">Reference proteome</keyword>
<evidence type="ECO:0000259" key="2">
    <source>
        <dbReference type="Pfam" id="PF13476"/>
    </source>
</evidence>
<dbReference type="RefSeq" id="WP_012169742.1">
    <property type="nucleotide sequence ID" value="NC_009937.1"/>
</dbReference>
<dbReference type="Pfam" id="PF13476">
    <property type="entry name" value="AAA_23"/>
    <property type="match status" value="1"/>
</dbReference>
<proteinExistence type="predicted"/>
<evidence type="ECO:0000313" key="4">
    <source>
        <dbReference type="Proteomes" id="UP000000270"/>
    </source>
</evidence>
<dbReference type="KEGG" id="azc:AZC_1211"/>
<dbReference type="STRING" id="438753.AZC_1211"/>
<name>A8HRM1_AZOC5</name>
<reference evidence="3 4" key="1">
    <citation type="journal article" date="2007" name="Appl. Environ. Microbiol.">
        <title>Rhizobial factors required for stem nodule maturation and maintenance in Sesbania rostrata-Azorhizobium caulinodans ORS571 symbiosis.</title>
        <authorList>
            <person name="Suzuki S."/>
            <person name="Aono T."/>
            <person name="Lee KB."/>
            <person name="Suzuki T."/>
            <person name="Liu CT."/>
            <person name="Miwa H."/>
            <person name="Wakao S."/>
            <person name="Iki T."/>
            <person name="Oyaizu H."/>
        </authorList>
    </citation>
    <scope>NUCLEOTIDE SEQUENCE [LARGE SCALE GENOMIC DNA]</scope>
    <source>
        <strain evidence="4">ATCC 43989 / DSM 5975 / JCM 20966 / LMG 6465 / NBRC 14845 / NCIMB 13405 / ORS 571</strain>
    </source>
</reference>
<keyword evidence="1" id="KW-0175">Coiled coil</keyword>
<feature type="domain" description="Rad50/SbcC-type AAA" evidence="2">
    <location>
        <begin position="5"/>
        <end position="267"/>
    </location>
</feature>
<evidence type="ECO:0000256" key="1">
    <source>
        <dbReference type="SAM" id="Coils"/>
    </source>
</evidence>
<dbReference type="Proteomes" id="UP000000270">
    <property type="component" value="Chromosome"/>
</dbReference>
<reference evidence="3 4" key="4">
    <citation type="journal article" date="2009" name="Appl. Environ. Microbiol.">
        <title>Comparative genome-wide transcriptional profiling of Azorhizobium caulinodans ORS571 grown under free-living and symbiotic conditions.</title>
        <authorList>
            <person name="Tsukada S."/>
            <person name="Aono T."/>
            <person name="Akiba N."/>
            <person name="Lee KB."/>
            <person name="Liu CT."/>
            <person name="Toyazaki H."/>
            <person name="Oyaizu H."/>
        </authorList>
    </citation>
    <scope>NUCLEOTIDE SEQUENCE [LARGE SCALE GENOMIC DNA]</scope>
    <source>
        <strain evidence="4">ATCC 43989 / DSM 5975 / JCM 20966 / LMG 6465 / NBRC 14845 / NCIMB 13405 / ORS 571</strain>
    </source>
</reference>
<organism evidence="3 4">
    <name type="scientific">Azorhizobium caulinodans (strain ATCC 43989 / DSM 5975 / JCM 20966 / LMG 6465 / NBRC 14845 / NCIMB 13405 / ORS 571)</name>
    <dbReference type="NCBI Taxonomy" id="438753"/>
    <lineage>
        <taxon>Bacteria</taxon>
        <taxon>Pseudomonadati</taxon>
        <taxon>Pseudomonadota</taxon>
        <taxon>Alphaproteobacteria</taxon>
        <taxon>Hyphomicrobiales</taxon>
        <taxon>Xanthobacteraceae</taxon>
        <taxon>Azorhizobium</taxon>
    </lineage>
</organism>
<dbReference type="PANTHER" id="PTHR41259">
    <property type="entry name" value="DOUBLE-STRAND BREAK REPAIR RAD50 ATPASE, PUTATIVE-RELATED"/>
    <property type="match status" value="1"/>
</dbReference>
<accession>A8HRM1</accession>
<reference evidence="3 4" key="6">
    <citation type="journal article" date="2011" name="Appl. Environ. Microbiol.">
        <title>Involvement of the azorhizobial chromosome partition gene (parA) in the onset of bacteroid differentiation during Sesbania rostrata stem nodule development.</title>
        <authorList>
            <person name="Liu CT."/>
            <person name="Lee KB."/>
            <person name="Wang YS."/>
            <person name="Peng MH."/>
            <person name="Lee KT."/>
            <person name="Suzuki S."/>
            <person name="Suzuki T."/>
            <person name="Oyaizu H."/>
        </authorList>
    </citation>
    <scope>NUCLEOTIDE SEQUENCE [LARGE SCALE GENOMIC DNA]</scope>
    <source>
        <strain evidence="4">ATCC 43989 / DSM 5975 / JCM 20966 / LMG 6465 / NBRC 14845 / NCIMB 13405 / ORS 571</strain>
    </source>
</reference>
<gene>
    <name evidence="3" type="ordered locus">AZC_1211</name>
</gene>
<reference evidence="3 4" key="3">
    <citation type="journal article" date="2008" name="BMC Genomics">
        <title>The genome of the versatile nitrogen fixer Azorhizobium caulinodans ORS571.</title>
        <authorList>
            <person name="Lee KB."/>
            <person name="Backer P.D."/>
            <person name="Aono T."/>
            <person name="Liu CT."/>
            <person name="Suzuki S."/>
            <person name="Suzuki T."/>
            <person name="Kaneko T."/>
            <person name="Yamada M."/>
            <person name="Tabata S."/>
            <person name="Kupfer D.M."/>
            <person name="Najar F.Z."/>
            <person name="Wiley G.B."/>
            <person name="Roe B."/>
            <person name="Binnewies T.T."/>
            <person name="Ussery D.W."/>
            <person name="D'Haeze W."/>
            <person name="Herder J.D."/>
            <person name="Gevers D."/>
            <person name="Vereecke D."/>
            <person name="Holsters M."/>
            <person name="Oyaizu H."/>
        </authorList>
    </citation>
    <scope>NUCLEOTIDE SEQUENCE [LARGE SCALE GENOMIC DNA]</scope>
    <source>
        <strain evidence="4">ATCC 43989 / DSM 5975 / JCM 20966 / LMG 6465 / NBRC 14845 / NCIMB 13405 / ORS 571</strain>
    </source>
</reference>
<protein>
    <submittedName>
        <fullName evidence="3">Putative GTP-binding protein</fullName>
    </submittedName>
</protein>
<dbReference type="EMBL" id="AP009384">
    <property type="protein sequence ID" value="BAF87209.1"/>
    <property type="molecule type" value="Genomic_DNA"/>
</dbReference>
<dbReference type="AlphaFoldDB" id="A8HRM1"/>
<dbReference type="PANTHER" id="PTHR41259:SF1">
    <property type="entry name" value="DOUBLE-STRAND BREAK REPAIR RAD50 ATPASE, PUTATIVE-RELATED"/>
    <property type="match status" value="1"/>
</dbReference>
<feature type="coiled-coil region" evidence="1">
    <location>
        <begin position="224"/>
        <end position="277"/>
    </location>
</feature>
<dbReference type="Gene3D" id="3.40.50.300">
    <property type="entry name" value="P-loop containing nucleotide triphosphate hydrolases"/>
    <property type="match status" value="2"/>
</dbReference>
<dbReference type="HOGENOM" id="CLU_015046_0_0_5"/>
<dbReference type="GO" id="GO:0016887">
    <property type="term" value="F:ATP hydrolysis activity"/>
    <property type="evidence" value="ECO:0007669"/>
    <property type="project" value="InterPro"/>
</dbReference>
<evidence type="ECO:0000313" key="3">
    <source>
        <dbReference type="EMBL" id="BAF87209.1"/>
    </source>
</evidence>
<dbReference type="GO" id="GO:0006302">
    <property type="term" value="P:double-strand break repair"/>
    <property type="evidence" value="ECO:0007669"/>
    <property type="project" value="InterPro"/>
</dbReference>
<feature type="coiled-coil region" evidence="1">
    <location>
        <begin position="661"/>
        <end position="728"/>
    </location>
</feature>
<reference evidence="3 4" key="5">
    <citation type="journal article" date="2010" name="Appl. Environ. Microbiol.">
        <title>phrR-like gene praR of Azorhizobium caulinodans ORS571 is essential for symbiosis with Sesbania rostrata and is involved in expression of reb genes.</title>
        <authorList>
            <person name="Akiba N."/>
            <person name="Aono T."/>
            <person name="Toyazaki H."/>
            <person name="Sato S."/>
            <person name="Oyaizu H."/>
        </authorList>
    </citation>
    <scope>NUCLEOTIDE SEQUENCE [LARGE SCALE GENOMIC DNA]</scope>
    <source>
        <strain evidence="4">ATCC 43989 / DSM 5975 / JCM 20966 / LMG 6465 / NBRC 14845 / NCIMB 13405 / ORS 571</strain>
    </source>
</reference>
<sequence length="874" mass="94212">MRIRRLSIENFRKFRAPVVLDGFSDGLNLVCEPNESGKSTVLEALRAALFERYNSKSGRIRSFRPHGDDVAPTVTVEFEVAGGRWQMAKRFLQGPSVTLDGPDGRFTAEAAEEKLQALLGFNRAGNSGADDDSRGALGLLWVEQGQSFQLGSPAETARRTLEEALASEVGAVTGGRRAKAVQQQVEKALADFYTATGKPTGRLKQAQDAAAASRERASACAQELMQFDEVLKRLETKRNEQRRLVRDIEDPEADKELKALDADIERARRAADALRMADLTCRSATADREALDKRAEVRAGLRAALLKAETAARAALENLNAHAERLAQARRADQAAAEALDTARMQLRQAEELQDKAQAARRSAADRQQLATAFARLDRANGLAAEIARIEARIAGSRMDEAADARLRKLEAAVIATRATLDAGAASLSVTLQPGAAITLDGAPLESGTQISLTRDARIDIPGVGTLAFRPPAGSDASLARHRAASDDLAAFLAAVGHADPAAAHAAARARTQDETARAALRSRLEAECPADPALGLPAGLDALRGALAGRDRPEPLAPDAPQPPAEIDLRPFRTAEIEATARRQAALDSLQKAEVRGVELQGASDRAEGDRLRLAQELAADLAPLPDADLEARQAAARADEARALVDRETAGRAAKALDVEALHQQRERMVKKRERLQADLPNLAGEVARLEEQARTLGGEGPGQRAEAAREEAEAAEATHARLKDEGDALALLLGVLREAQQDAARRYLRPITRRMEPFVRRLLPNASLAFTEDYKPGLLMRGGREEAAELLSKGTQEQLAVLTRIAFADLLIDKGKPASLVLDDALVFSDDDRFEVMTDILADAARRMQVIILSCRASAYRTVDATRLPLG</sequence>
<reference evidence="4" key="2">
    <citation type="submission" date="2007-04" db="EMBL/GenBank/DDBJ databases">
        <title>Complete genome sequence of the nitrogen-fixing bacterium Azorhizobium caulinodans ORS571.</title>
        <authorList>
            <person name="Lee K.B."/>
            <person name="Backer P.D."/>
            <person name="Aono T."/>
            <person name="Liu C.T."/>
            <person name="Suzuki S."/>
            <person name="Suzuki T."/>
            <person name="Kaneko T."/>
            <person name="Yamada M."/>
            <person name="Tabata S."/>
            <person name="Kupfer D.M."/>
            <person name="Najar F.Z."/>
            <person name="Wiley G.B."/>
            <person name="Roe B."/>
            <person name="Binnewies T."/>
            <person name="Ussery D."/>
            <person name="Vereecke D."/>
            <person name="Gevers D."/>
            <person name="Holsters M."/>
            <person name="Oyaizu H."/>
        </authorList>
    </citation>
    <scope>NUCLEOTIDE SEQUENCE [LARGE SCALE GENOMIC DNA]</scope>
    <source>
        <strain evidence="4">ATCC 43989 / DSM 5975 / JCM 20966 / LMG 6465 / NBRC 14845 / NCIMB 13405 / ORS 571</strain>
    </source>
</reference>
<dbReference type="InterPro" id="IPR038729">
    <property type="entry name" value="Rad50/SbcC_AAA"/>
</dbReference>
<feature type="coiled-coil region" evidence="1">
    <location>
        <begin position="312"/>
        <end position="370"/>
    </location>
</feature>
<dbReference type="SUPFAM" id="SSF52540">
    <property type="entry name" value="P-loop containing nucleoside triphosphate hydrolases"/>
    <property type="match status" value="1"/>
</dbReference>
<dbReference type="InterPro" id="IPR027417">
    <property type="entry name" value="P-loop_NTPase"/>
</dbReference>